<protein>
    <submittedName>
        <fullName evidence="2">Uncharacterized protein</fullName>
    </submittedName>
</protein>
<keyword evidence="3" id="KW-1185">Reference proteome</keyword>
<dbReference type="Proteomes" id="UP001470230">
    <property type="component" value="Unassembled WGS sequence"/>
</dbReference>
<evidence type="ECO:0000313" key="3">
    <source>
        <dbReference type="Proteomes" id="UP001470230"/>
    </source>
</evidence>
<dbReference type="EMBL" id="JAPFFF010000045">
    <property type="protein sequence ID" value="KAK8840453.1"/>
    <property type="molecule type" value="Genomic_DNA"/>
</dbReference>
<organism evidence="2 3">
    <name type="scientific">Tritrichomonas musculus</name>
    <dbReference type="NCBI Taxonomy" id="1915356"/>
    <lineage>
        <taxon>Eukaryota</taxon>
        <taxon>Metamonada</taxon>
        <taxon>Parabasalia</taxon>
        <taxon>Tritrichomonadida</taxon>
        <taxon>Tritrichomonadidae</taxon>
        <taxon>Tritrichomonas</taxon>
    </lineage>
</organism>
<comment type="caution">
    <text evidence="2">The sequence shown here is derived from an EMBL/GenBank/DDBJ whole genome shotgun (WGS) entry which is preliminary data.</text>
</comment>
<gene>
    <name evidence="2" type="ORF">M9Y10_030658</name>
</gene>
<name>A0ABR2H3M6_9EUKA</name>
<evidence type="ECO:0000313" key="2">
    <source>
        <dbReference type="EMBL" id="KAK8840453.1"/>
    </source>
</evidence>
<accession>A0ABR2H3M6</accession>
<evidence type="ECO:0000256" key="1">
    <source>
        <dbReference type="SAM" id="MobiDB-lite"/>
    </source>
</evidence>
<reference evidence="2 3" key="1">
    <citation type="submission" date="2024-04" db="EMBL/GenBank/DDBJ databases">
        <title>Tritrichomonas musculus Genome.</title>
        <authorList>
            <person name="Alves-Ferreira E."/>
            <person name="Grigg M."/>
            <person name="Lorenzi H."/>
            <person name="Galac M."/>
        </authorList>
    </citation>
    <scope>NUCLEOTIDE SEQUENCE [LARGE SCALE GENOMIC DNA]</scope>
    <source>
        <strain evidence="2 3">EAF2021</strain>
    </source>
</reference>
<feature type="region of interest" description="Disordered" evidence="1">
    <location>
        <begin position="347"/>
        <end position="370"/>
    </location>
</feature>
<sequence>MSRRTKVTRLAQPGDLNTWQSQYPAMYELGDVVLNKKKDFHLVRNAVNLRGAQEWAAKHKYPQPQSDVDINGDNIPDTVVYDSYGKPVMVNGWTLQKSQYPLRKQFLDENPTKQQRHAVGGFSGFSHEFKGRHDQNGNYDYTNFVNLWNAAGYKLSGSAYHIFGRLVTDYVKQYVRTLLQDTIVAQDEKLFKAVNSCVPYATIIACHWIQLLSILWNHPVPEIIGEVNKIRQKTSDPSERYKKFKSKMSTKKYENGFIQWVKQNYSVNLNPSDVAIELSKFGINKDSLVTLAANTFNQNRTSDGKISVDVVNQIKHQINAVASSAKDGLIGECFAEAARPVVPNNFSSTAHLDHPEYGNNEEYPALPDEE</sequence>
<proteinExistence type="predicted"/>